<dbReference type="STRING" id="930992.A0A0D0BMY0"/>
<dbReference type="InParanoid" id="A0A0D0BMY0"/>
<dbReference type="GO" id="GO:0004497">
    <property type="term" value="F:monooxygenase activity"/>
    <property type="evidence" value="ECO:0007669"/>
    <property type="project" value="TreeGrafter"/>
</dbReference>
<evidence type="ECO:0000313" key="2">
    <source>
        <dbReference type="EMBL" id="KIK47187.1"/>
    </source>
</evidence>
<dbReference type="EMBL" id="KN835150">
    <property type="protein sequence ID" value="KIK47187.1"/>
    <property type="molecule type" value="Genomic_DNA"/>
</dbReference>
<proteinExistence type="predicted"/>
<dbReference type="AlphaFoldDB" id="A0A0D0BMY0"/>
<dbReference type="Gene3D" id="3.50.50.60">
    <property type="entry name" value="FAD/NAD(P)-binding domain"/>
    <property type="match status" value="1"/>
</dbReference>
<name>A0A0D0BMY0_9AGAM</name>
<reference evidence="2 3" key="1">
    <citation type="submission" date="2014-04" db="EMBL/GenBank/DDBJ databases">
        <authorList>
            <consortium name="DOE Joint Genome Institute"/>
            <person name="Kuo A."/>
            <person name="Ruytinx J."/>
            <person name="Rineau F."/>
            <person name="Colpaert J."/>
            <person name="Kohler A."/>
            <person name="Nagy L.G."/>
            <person name="Floudas D."/>
            <person name="Copeland A."/>
            <person name="Barry K.W."/>
            <person name="Cichocki N."/>
            <person name="Veneault-Fourrey C."/>
            <person name="LaButti K."/>
            <person name="Lindquist E.A."/>
            <person name="Lipzen A."/>
            <person name="Lundell T."/>
            <person name="Morin E."/>
            <person name="Murat C."/>
            <person name="Sun H."/>
            <person name="Tunlid A."/>
            <person name="Henrissat B."/>
            <person name="Grigoriev I.V."/>
            <person name="Hibbett D.S."/>
            <person name="Martin F."/>
            <person name="Nordberg H.P."/>
            <person name="Cantor M.N."/>
            <person name="Hua S.X."/>
        </authorList>
    </citation>
    <scope>NUCLEOTIDE SEQUENCE [LARGE SCALE GENOMIC DNA]</scope>
    <source>
        <strain evidence="2 3">UH-Slu-Lm8-n1</strain>
    </source>
</reference>
<accession>A0A0D0BMY0</accession>
<dbReference type="InterPro" id="IPR036188">
    <property type="entry name" value="FAD/NAD-bd_sf"/>
</dbReference>
<organism evidence="2 3">
    <name type="scientific">Suillus luteus UH-Slu-Lm8-n1</name>
    <dbReference type="NCBI Taxonomy" id="930992"/>
    <lineage>
        <taxon>Eukaryota</taxon>
        <taxon>Fungi</taxon>
        <taxon>Dikarya</taxon>
        <taxon>Basidiomycota</taxon>
        <taxon>Agaricomycotina</taxon>
        <taxon>Agaricomycetes</taxon>
        <taxon>Agaricomycetidae</taxon>
        <taxon>Boletales</taxon>
        <taxon>Suillineae</taxon>
        <taxon>Suillaceae</taxon>
        <taxon>Suillus</taxon>
    </lineage>
</organism>
<keyword evidence="1" id="KW-0560">Oxidoreductase</keyword>
<evidence type="ECO:0000256" key="1">
    <source>
        <dbReference type="ARBA" id="ARBA00023002"/>
    </source>
</evidence>
<dbReference type="GO" id="GO:0050660">
    <property type="term" value="F:flavin adenine dinucleotide binding"/>
    <property type="evidence" value="ECO:0007669"/>
    <property type="project" value="TreeGrafter"/>
</dbReference>
<dbReference type="SUPFAM" id="SSF51905">
    <property type="entry name" value="FAD/NAD(P)-binding domain"/>
    <property type="match status" value="1"/>
</dbReference>
<reference evidence="3" key="2">
    <citation type="submission" date="2015-01" db="EMBL/GenBank/DDBJ databases">
        <title>Evolutionary Origins and Diversification of the Mycorrhizal Mutualists.</title>
        <authorList>
            <consortium name="DOE Joint Genome Institute"/>
            <consortium name="Mycorrhizal Genomics Consortium"/>
            <person name="Kohler A."/>
            <person name="Kuo A."/>
            <person name="Nagy L.G."/>
            <person name="Floudas D."/>
            <person name="Copeland A."/>
            <person name="Barry K.W."/>
            <person name="Cichocki N."/>
            <person name="Veneault-Fourrey C."/>
            <person name="LaButti K."/>
            <person name="Lindquist E.A."/>
            <person name="Lipzen A."/>
            <person name="Lundell T."/>
            <person name="Morin E."/>
            <person name="Murat C."/>
            <person name="Riley R."/>
            <person name="Ohm R."/>
            <person name="Sun H."/>
            <person name="Tunlid A."/>
            <person name="Henrissat B."/>
            <person name="Grigoriev I.V."/>
            <person name="Hibbett D.S."/>
            <person name="Martin F."/>
        </authorList>
    </citation>
    <scope>NUCLEOTIDE SEQUENCE [LARGE SCALE GENOMIC DNA]</scope>
    <source>
        <strain evidence="3">UH-Slu-Lm8-n1</strain>
    </source>
</reference>
<dbReference type="OrthoDB" id="3258694at2759"/>
<evidence type="ECO:0000313" key="3">
    <source>
        <dbReference type="Proteomes" id="UP000054485"/>
    </source>
</evidence>
<sequence length="222" mass="24945">MGVPACLWRRTGEIYKGNREFSEFVGVNGTNVFYAGPPLYLRAYGRRVSSQLLGGGQSGLDVAARLKMLGMKTLVVEKNERIGDNWRKRYAALCLHDPVWYDHMPYLPFPVLWPVYMPALKLADWLESYAHSMELDVWTSATVMSVIPGAYFEVNHVVFASGFGSGMGQIPDIPGQVRPIHECRWEKYGHVASGSSQTYLDLDIPVNLFQHALDLRPTGHPD</sequence>
<protein>
    <submittedName>
        <fullName evidence="2">Uncharacterized protein</fullName>
    </submittedName>
</protein>
<dbReference type="PANTHER" id="PTHR43539">
    <property type="entry name" value="FLAVIN-BINDING MONOOXYGENASE-LIKE PROTEIN (AFU_ORTHOLOGUE AFUA_4G09220)"/>
    <property type="match status" value="1"/>
</dbReference>
<keyword evidence="3" id="KW-1185">Reference proteome</keyword>
<dbReference type="PANTHER" id="PTHR43539:SF68">
    <property type="entry name" value="FLAVIN-BINDING MONOOXYGENASE-LIKE PROTEIN (AFU_ORTHOLOGUE AFUA_4G09220)"/>
    <property type="match status" value="1"/>
</dbReference>
<dbReference type="InterPro" id="IPR050982">
    <property type="entry name" value="Auxin_biosynth/cation_transpt"/>
</dbReference>
<gene>
    <name evidence="2" type="ORF">CY34DRAFT_9210</name>
</gene>
<dbReference type="HOGENOM" id="CLU_1246077_0_0_1"/>
<dbReference type="Proteomes" id="UP000054485">
    <property type="component" value="Unassembled WGS sequence"/>
</dbReference>